<keyword evidence="2" id="KW-1185">Reference proteome</keyword>
<protein>
    <submittedName>
        <fullName evidence="1">Uncharacterized protein</fullName>
    </submittedName>
</protein>
<comment type="caution">
    <text evidence="1">The sequence shown here is derived from an EMBL/GenBank/DDBJ whole genome shotgun (WGS) entry which is preliminary data.</text>
</comment>
<accession>A0A4C1V6J4</accession>
<gene>
    <name evidence="1" type="ORF">EVAR_20978_1</name>
</gene>
<dbReference type="Proteomes" id="UP000299102">
    <property type="component" value="Unassembled WGS sequence"/>
</dbReference>
<name>A0A4C1V6J4_EUMVA</name>
<sequence length="136" mass="14976">MATSLVDAQLLRKKIIDHEPVCQEVYARYGSRDATACRWCSRTKTAPSGNLEEPNSLLNAKRLKKRKMVRKKNGTHVCDRFPAAVAAGAEVLRVAGYAVHTTFMLVKLAPVYGLAAGVANEVFRMPRLVQSGHDLP</sequence>
<proteinExistence type="predicted"/>
<organism evidence="1 2">
    <name type="scientific">Eumeta variegata</name>
    <name type="common">Bagworm moth</name>
    <name type="synonym">Eumeta japonica</name>
    <dbReference type="NCBI Taxonomy" id="151549"/>
    <lineage>
        <taxon>Eukaryota</taxon>
        <taxon>Metazoa</taxon>
        <taxon>Ecdysozoa</taxon>
        <taxon>Arthropoda</taxon>
        <taxon>Hexapoda</taxon>
        <taxon>Insecta</taxon>
        <taxon>Pterygota</taxon>
        <taxon>Neoptera</taxon>
        <taxon>Endopterygota</taxon>
        <taxon>Lepidoptera</taxon>
        <taxon>Glossata</taxon>
        <taxon>Ditrysia</taxon>
        <taxon>Tineoidea</taxon>
        <taxon>Psychidae</taxon>
        <taxon>Oiketicinae</taxon>
        <taxon>Eumeta</taxon>
    </lineage>
</organism>
<dbReference type="EMBL" id="BGZK01000280">
    <property type="protein sequence ID" value="GBP33867.1"/>
    <property type="molecule type" value="Genomic_DNA"/>
</dbReference>
<dbReference type="AlphaFoldDB" id="A0A4C1V6J4"/>
<reference evidence="1 2" key="1">
    <citation type="journal article" date="2019" name="Commun. Biol.">
        <title>The bagworm genome reveals a unique fibroin gene that provides high tensile strength.</title>
        <authorList>
            <person name="Kono N."/>
            <person name="Nakamura H."/>
            <person name="Ohtoshi R."/>
            <person name="Tomita M."/>
            <person name="Numata K."/>
            <person name="Arakawa K."/>
        </authorList>
    </citation>
    <scope>NUCLEOTIDE SEQUENCE [LARGE SCALE GENOMIC DNA]</scope>
</reference>
<evidence type="ECO:0000313" key="2">
    <source>
        <dbReference type="Proteomes" id="UP000299102"/>
    </source>
</evidence>
<evidence type="ECO:0000313" key="1">
    <source>
        <dbReference type="EMBL" id="GBP33867.1"/>
    </source>
</evidence>